<keyword evidence="4 7" id="KW-0812">Transmembrane</keyword>
<evidence type="ECO:0000256" key="6">
    <source>
        <dbReference type="ARBA" id="ARBA00023136"/>
    </source>
</evidence>
<sequence>MHYRTRSHTVFQTLNYAFLALLSLSCIFPFIHILAVSFSSKEASTAGLVGLLPVHFTLKSYQFILDKPEFGHAFVVSLKRVAIGLSLNMLLTLLTAYPLSKEVKSFRFRTGYAWFCVFTILFSGGLMPWYVTIRNYGIMDTIWALVLPGAVPVFNVILLLNFFRGLPKELEESSFIDGAGHWTTLWKIYTPLSLPALATITLFTVVDHWNSWFDGLILMRHAEHFPLSTYLQTIIVNVDLTKLNSVSPSTAEMLANVSDRTAKAAQICVAILPVLLVYPFLQKYFVTGIVLGSVKE</sequence>
<evidence type="ECO:0000313" key="9">
    <source>
        <dbReference type="EMBL" id="MEQ4483593.1"/>
    </source>
</evidence>
<dbReference type="PANTHER" id="PTHR43744:SF9">
    <property type="entry name" value="POLYGALACTURONAN_RHAMNOGALACTURONAN TRANSPORT SYSTEM PERMEASE PROTEIN YTCP"/>
    <property type="match status" value="1"/>
</dbReference>
<dbReference type="PROSITE" id="PS51257">
    <property type="entry name" value="PROKAR_LIPOPROTEIN"/>
    <property type="match status" value="1"/>
</dbReference>
<dbReference type="Proteomes" id="UP001493487">
    <property type="component" value="Unassembled WGS sequence"/>
</dbReference>
<protein>
    <submittedName>
        <fullName evidence="9">Carbohydrate ABC transporter permease</fullName>
    </submittedName>
</protein>
<dbReference type="PANTHER" id="PTHR43744">
    <property type="entry name" value="ABC TRANSPORTER PERMEASE PROTEIN MG189-RELATED-RELATED"/>
    <property type="match status" value="1"/>
</dbReference>
<feature type="transmembrane region" description="Helical" evidence="7">
    <location>
        <begin position="264"/>
        <end position="281"/>
    </location>
</feature>
<evidence type="ECO:0000256" key="3">
    <source>
        <dbReference type="ARBA" id="ARBA00022475"/>
    </source>
</evidence>
<evidence type="ECO:0000313" key="10">
    <source>
        <dbReference type="Proteomes" id="UP001493487"/>
    </source>
</evidence>
<keyword evidence="5 7" id="KW-1133">Transmembrane helix</keyword>
<dbReference type="Gene3D" id="1.10.3720.10">
    <property type="entry name" value="MetI-like"/>
    <property type="match status" value="1"/>
</dbReference>
<evidence type="ECO:0000256" key="7">
    <source>
        <dbReference type="RuleBase" id="RU363032"/>
    </source>
</evidence>
<keyword evidence="2 7" id="KW-0813">Transport</keyword>
<feature type="transmembrane region" description="Helical" evidence="7">
    <location>
        <begin position="81"/>
        <end position="99"/>
    </location>
</feature>
<keyword evidence="10" id="KW-1185">Reference proteome</keyword>
<dbReference type="InterPro" id="IPR035906">
    <property type="entry name" value="MetI-like_sf"/>
</dbReference>
<dbReference type="EMBL" id="JASKHM010000008">
    <property type="protein sequence ID" value="MEQ4483593.1"/>
    <property type="molecule type" value="Genomic_DNA"/>
</dbReference>
<name>A0ABV1KVB8_9BACL</name>
<feature type="domain" description="ABC transmembrane type-1" evidence="8">
    <location>
        <begin position="74"/>
        <end position="282"/>
    </location>
</feature>
<evidence type="ECO:0000256" key="5">
    <source>
        <dbReference type="ARBA" id="ARBA00022989"/>
    </source>
</evidence>
<dbReference type="Pfam" id="PF00528">
    <property type="entry name" value="BPD_transp_1"/>
    <property type="match status" value="1"/>
</dbReference>
<feature type="transmembrane region" description="Helical" evidence="7">
    <location>
        <begin position="16"/>
        <end position="36"/>
    </location>
</feature>
<feature type="transmembrane region" description="Helical" evidence="7">
    <location>
        <begin position="111"/>
        <end position="130"/>
    </location>
</feature>
<dbReference type="CDD" id="cd06261">
    <property type="entry name" value="TM_PBP2"/>
    <property type="match status" value="1"/>
</dbReference>
<evidence type="ECO:0000259" key="8">
    <source>
        <dbReference type="PROSITE" id="PS50928"/>
    </source>
</evidence>
<comment type="caution">
    <text evidence="9">The sequence shown here is derived from an EMBL/GenBank/DDBJ whole genome shotgun (WGS) entry which is preliminary data.</text>
</comment>
<comment type="subcellular location">
    <subcellularLocation>
        <location evidence="1 7">Cell membrane</location>
        <topology evidence="1 7">Multi-pass membrane protein</topology>
    </subcellularLocation>
</comment>
<organism evidence="9 10">
    <name type="scientific">Cohnella silvisoli</name>
    <dbReference type="NCBI Taxonomy" id="2873699"/>
    <lineage>
        <taxon>Bacteria</taxon>
        <taxon>Bacillati</taxon>
        <taxon>Bacillota</taxon>
        <taxon>Bacilli</taxon>
        <taxon>Bacillales</taxon>
        <taxon>Paenibacillaceae</taxon>
        <taxon>Cohnella</taxon>
    </lineage>
</organism>
<keyword evidence="3" id="KW-1003">Cell membrane</keyword>
<evidence type="ECO:0000256" key="1">
    <source>
        <dbReference type="ARBA" id="ARBA00004651"/>
    </source>
</evidence>
<proteinExistence type="inferred from homology"/>
<dbReference type="RefSeq" id="WP_232186233.1">
    <property type="nucleotide sequence ID" value="NZ_JAIOAP010000007.1"/>
</dbReference>
<feature type="transmembrane region" description="Helical" evidence="7">
    <location>
        <begin position="142"/>
        <end position="163"/>
    </location>
</feature>
<evidence type="ECO:0000256" key="2">
    <source>
        <dbReference type="ARBA" id="ARBA00022448"/>
    </source>
</evidence>
<dbReference type="SUPFAM" id="SSF161098">
    <property type="entry name" value="MetI-like"/>
    <property type="match status" value="1"/>
</dbReference>
<gene>
    <name evidence="9" type="ORF">QJS35_14460</name>
</gene>
<evidence type="ECO:0000256" key="4">
    <source>
        <dbReference type="ARBA" id="ARBA00022692"/>
    </source>
</evidence>
<comment type="similarity">
    <text evidence="7">Belongs to the binding-protein-dependent transport system permease family.</text>
</comment>
<accession>A0ABV1KVB8</accession>
<reference evidence="9 10" key="1">
    <citation type="journal article" date="2023" name="Genome Announc.">
        <title>Pan-Genome Analyses of the Genus Cohnella and Proposal of the Novel Species Cohnella silvisoli sp. nov., Isolated from Forest Soil.</title>
        <authorList>
            <person name="Wang C."/>
            <person name="Mao L."/>
            <person name="Bao G."/>
            <person name="Zhu H."/>
        </authorList>
    </citation>
    <scope>NUCLEOTIDE SEQUENCE [LARGE SCALE GENOMIC DNA]</scope>
    <source>
        <strain evidence="9 10">NL03-T5-1</strain>
    </source>
</reference>
<dbReference type="PROSITE" id="PS50928">
    <property type="entry name" value="ABC_TM1"/>
    <property type="match status" value="1"/>
</dbReference>
<keyword evidence="6 7" id="KW-0472">Membrane</keyword>
<dbReference type="InterPro" id="IPR000515">
    <property type="entry name" value="MetI-like"/>
</dbReference>